<keyword evidence="1" id="KW-0677">Repeat</keyword>
<dbReference type="GO" id="GO:0005634">
    <property type="term" value="C:nucleus"/>
    <property type="evidence" value="ECO:0007669"/>
    <property type="project" value="TreeGrafter"/>
</dbReference>
<dbReference type="OrthoDB" id="420195at2759"/>
<dbReference type="InterPro" id="IPR011990">
    <property type="entry name" value="TPR-like_helical_dom_sf"/>
</dbReference>
<dbReference type="AlphaFoldDB" id="A0A0J6ETA9"/>
<dbReference type="SMART" id="SM00028">
    <property type="entry name" value="TPR"/>
    <property type="match status" value="3"/>
</dbReference>
<reference evidence="7" key="3">
    <citation type="journal article" date="2010" name="Genome Res.">
        <title>Population genomic sequencing of Coccidioides fungi reveals recent hybridization and transposon control.</title>
        <authorList>
            <person name="Neafsey D.E."/>
            <person name="Barker B.M."/>
            <person name="Sharpton T.J."/>
            <person name="Stajich J.E."/>
            <person name="Park D.J."/>
            <person name="Whiston E."/>
            <person name="Hung C.-Y."/>
            <person name="McMahan C."/>
            <person name="White J."/>
            <person name="Sykes S."/>
            <person name="Heiman D."/>
            <person name="Young S."/>
            <person name="Zeng Q."/>
            <person name="Abouelleil A."/>
            <person name="Aftuck L."/>
            <person name="Bessette D."/>
            <person name="Brown A."/>
            <person name="FitzGerald M."/>
            <person name="Lui A."/>
            <person name="Macdonald J.P."/>
            <person name="Priest M."/>
            <person name="Orbach M.J."/>
            <person name="Galgiani J.N."/>
            <person name="Kirkland T.N."/>
            <person name="Cole G.T."/>
            <person name="Birren B.W."/>
            <person name="Henn M.R."/>
            <person name="Taylor J.W."/>
            <person name="Rounsley S.D."/>
        </authorList>
    </citation>
    <scope>NUCLEOTIDE SEQUENCE [LARGE SCALE GENOMIC DNA]</scope>
    <source>
        <strain evidence="7">RMSCC 3488</strain>
    </source>
</reference>
<reference evidence="6 7" key="1">
    <citation type="submission" date="2007-06" db="EMBL/GenBank/DDBJ databases">
        <title>The Genome Sequence of Coccidioides posadasii RMSCC_3488.</title>
        <authorList>
            <consortium name="Coccidioides Genome Resources Consortium"/>
            <consortium name="The Broad Institute Genome Sequencing Platform"/>
            <person name="Henn M.R."/>
            <person name="Sykes S."/>
            <person name="Young S."/>
            <person name="Jaffe D."/>
            <person name="Berlin A."/>
            <person name="Alvarez P."/>
            <person name="Butler J."/>
            <person name="Gnerre S."/>
            <person name="Grabherr M."/>
            <person name="Mauceli E."/>
            <person name="Brockman W."/>
            <person name="Kodira C."/>
            <person name="Alvarado L."/>
            <person name="Zeng Q."/>
            <person name="Crawford M."/>
            <person name="Antoine C."/>
            <person name="Devon K."/>
            <person name="Galgiani J."/>
            <person name="Orsborn K."/>
            <person name="Lewis M.L."/>
            <person name="Nusbaum C."/>
            <person name="Galagan J."/>
            <person name="Birren B."/>
        </authorList>
    </citation>
    <scope>NUCLEOTIDE SEQUENCE [LARGE SCALE GENOMIC DNA]</scope>
    <source>
        <strain evidence="6 7">RMSCC 3488</strain>
    </source>
</reference>
<name>A0A0J6ETA9_COCPO</name>
<feature type="domain" description="Cns1/TTC4 wheel" evidence="5">
    <location>
        <begin position="304"/>
        <end position="415"/>
    </location>
</feature>
<evidence type="ECO:0000313" key="6">
    <source>
        <dbReference type="EMBL" id="KMM63731.1"/>
    </source>
</evidence>
<dbReference type="GO" id="GO:0006457">
    <property type="term" value="P:protein folding"/>
    <property type="evidence" value="ECO:0007669"/>
    <property type="project" value="TreeGrafter"/>
</dbReference>
<reference evidence="7" key="2">
    <citation type="journal article" date="2009" name="Genome Res.">
        <title>Comparative genomic analyses of the human fungal pathogens Coccidioides and their relatives.</title>
        <authorList>
            <person name="Sharpton T.J."/>
            <person name="Stajich J.E."/>
            <person name="Rounsley S.D."/>
            <person name="Gardner M.J."/>
            <person name="Wortman J.R."/>
            <person name="Jordar V.S."/>
            <person name="Maiti R."/>
            <person name="Kodira C.D."/>
            <person name="Neafsey D.E."/>
            <person name="Zeng Q."/>
            <person name="Hung C.-Y."/>
            <person name="McMahan C."/>
            <person name="Muszewska A."/>
            <person name="Grynberg M."/>
            <person name="Mandel M.A."/>
            <person name="Kellner E.M."/>
            <person name="Barker B.M."/>
            <person name="Galgiani J.N."/>
            <person name="Orbach M.J."/>
            <person name="Kirkland T.N."/>
            <person name="Cole G.T."/>
            <person name="Henn M.R."/>
            <person name="Birren B.W."/>
            <person name="Taylor J.W."/>
        </authorList>
    </citation>
    <scope>NUCLEOTIDE SEQUENCE [LARGE SCALE GENOMIC DNA]</scope>
    <source>
        <strain evidence="7">RMSCC 3488</strain>
    </source>
</reference>
<dbReference type="GO" id="GO:0051879">
    <property type="term" value="F:Hsp90 protein binding"/>
    <property type="evidence" value="ECO:0007669"/>
    <property type="project" value="InterPro"/>
</dbReference>
<dbReference type="Gene3D" id="1.25.40.10">
    <property type="entry name" value="Tetratricopeptide repeat domain"/>
    <property type="match status" value="1"/>
</dbReference>
<dbReference type="GO" id="GO:0030544">
    <property type="term" value="F:Hsp70 protein binding"/>
    <property type="evidence" value="ECO:0007669"/>
    <property type="project" value="TreeGrafter"/>
</dbReference>
<keyword evidence="2" id="KW-0802">TPR repeat</keyword>
<dbReference type="InterPro" id="IPR044059">
    <property type="entry name" value="Csn1/TTC4_wheel"/>
</dbReference>
<dbReference type="Pfam" id="PF18972">
    <property type="entry name" value="Wheel"/>
    <property type="match status" value="1"/>
</dbReference>
<evidence type="ECO:0000259" key="5">
    <source>
        <dbReference type="Pfam" id="PF18972"/>
    </source>
</evidence>
<evidence type="ECO:0000256" key="3">
    <source>
        <dbReference type="ARBA" id="ARBA00023602"/>
    </source>
</evidence>
<sequence>MARIEELPDDFNESLSLNDPKPASSSTTIPETPFGIKPIAPNDDPTTSTAPALPPAMASVKSHTADEILSMMNQTPLFMTDVEQALQDSAGEENTFIEAIRALQNEGTQLQVAEGFRETGNELAREKKWSDAREFYGKALATVRDKGEGKWDVSEDVDGDRKRMRETEEKVLVNRALCNLEMKNYRSCILDCAAALKINPENIKAYYRSARALFTLDKILEAQDAANRGLALDPTNKSLLHTAEQISARKAALDALAAKKRAEAEREKRVKVTLATALRARNIKVRETKQPPDLDDANMHLSPDPLSPKSTLVVPCVLLYPMHAQSDFIKNFEETQCVRDHLEYIFPLPWDEKAEYGVDSVDCFMETVTGGLIRVGKNMSLLEVLSGSGGKVEIVDGLVKINVVPVPKSRKWIDEMKARRAPG</sequence>
<feature type="compositionally biased region" description="Low complexity" evidence="4">
    <location>
        <begin position="45"/>
        <end position="58"/>
    </location>
</feature>
<dbReference type="FunFam" id="1.25.40.10:FF:000611">
    <property type="entry name" value="TPR repeat protein"/>
    <property type="match status" value="1"/>
</dbReference>
<dbReference type="GO" id="GO:0005829">
    <property type="term" value="C:cytosol"/>
    <property type="evidence" value="ECO:0007669"/>
    <property type="project" value="TreeGrafter"/>
</dbReference>
<organism evidence="6 7">
    <name type="scientific">Coccidioides posadasii RMSCC 3488</name>
    <dbReference type="NCBI Taxonomy" id="454284"/>
    <lineage>
        <taxon>Eukaryota</taxon>
        <taxon>Fungi</taxon>
        <taxon>Dikarya</taxon>
        <taxon>Ascomycota</taxon>
        <taxon>Pezizomycotina</taxon>
        <taxon>Eurotiomycetes</taxon>
        <taxon>Eurotiomycetidae</taxon>
        <taxon>Onygenales</taxon>
        <taxon>Onygenaceae</taxon>
        <taxon>Coccidioides</taxon>
    </lineage>
</organism>
<dbReference type="InterPro" id="IPR019734">
    <property type="entry name" value="TPR_rpt"/>
</dbReference>
<evidence type="ECO:0000256" key="4">
    <source>
        <dbReference type="SAM" id="MobiDB-lite"/>
    </source>
</evidence>
<dbReference type="SUPFAM" id="SSF48452">
    <property type="entry name" value="TPR-like"/>
    <property type="match status" value="1"/>
</dbReference>
<feature type="compositionally biased region" description="Polar residues" evidence="4">
    <location>
        <begin position="13"/>
        <end position="30"/>
    </location>
</feature>
<evidence type="ECO:0000313" key="7">
    <source>
        <dbReference type="Proteomes" id="UP000054567"/>
    </source>
</evidence>
<comment type="similarity">
    <text evidence="3">Belongs to the TTC4 family.</text>
</comment>
<dbReference type="Proteomes" id="UP000054567">
    <property type="component" value="Unassembled WGS sequence"/>
</dbReference>
<evidence type="ECO:0000256" key="1">
    <source>
        <dbReference type="ARBA" id="ARBA00022737"/>
    </source>
</evidence>
<dbReference type="PANTHER" id="PTHR46035:SF1">
    <property type="entry name" value="TETRATRICOPEPTIDE REPEAT PROTEIN 4"/>
    <property type="match status" value="1"/>
</dbReference>
<dbReference type="VEuPathDB" id="FungiDB:CPAG_00085"/>
<proteinExistence type="inferred from homology"/>
<dbReference type="EMBL" id="DS268109">
    <property type="protein sequence ID" value="KMM63731.1"/>
    <property type="molecule type" value="Genomic_DNA"/>
</dbReference>
<accession>A0A0J6ETA9</accession>
<dbReference type="CDD" id="cd21381">
    <property type="entry name" value="CTWD_TTC4"/>
    <property type="match status" value="1"/>
</dbReference>
<feature type="region of interest" description="Disordered" evidence="4">
    <location>
        <begin position="1"/>
        <end position="61"/>
    </location>
</feature>
<protein>
    <submittedName>
        <fullName evidence="6">TPR repeat protein</fullName>
    </submittedName>
</protein>
<gene>
    <name evidence="6" type="ORF">CPAG_00085</name>
</gene>
<dbReference type="PANTHER" id="PTHR46035">
    <property type="entry name" value="TETRATRICOPEPTIDE REPEAT PROTEIN 4"/>
    <property type="match status" value="1"/>
</dbReference>
<evidence type="ECO:0000256" key="2">
    <source>
        <dbReference type="ARBA" id="ARBA00022803"/>
    </source>
</evidence>